<evidence type="ECO:0000259" key="4">
    <source>
        <dbReference type="Pfam" id="PF00535"/>
    </source>
</evidence>
<accession>A0A6C0I5W8</accession>
<dbReference type="Pfam" id="PF00535">
    <property type="entry name" value="Glycos_transf_2"/>
    <property type="match status" value="1"/>
</dbReference>
<dbReference type="GO" id="GO:0016757">
    <property type="term" value="F:glycosyltransferase activity"/>
    <property type="evidence" value="ECO:0007669"/>
    <property type="project" value="UniProtKB-KW"/>
</dbReference>
<feature type="domain" description="Glycosyltransferase 2-like" evidence="4">
    <location>
        <begin position="3"/>
        <end position="134"/>
    </location>
</feature>
<proteinExistence type="inferred from homology"/>
<reference evidence="5" key="1">
    <citation type="journal article" date="2020" name="Nature">
        <title>Giant virus diversity and host interactions through global metagenomics.</title>
        <authorList>
            <person name="Schulz F."/>
            <person name="Roux S."/>
            <person name="Paez-Espino D."/>
            <person name="Jungbluth S."/>
            <person name="Walsh D.A."/>
            <person name="Denef V.J."/>
            <person name="McMahon K.D."/>
            <person name="Konstantinidis K.T."/>
            <person name="Eloe-Fadrosh E.A."/>
            <person name="Kyrpides N.C."/>
            <person name="Woyke T."/>
        </authorList>
    </citation>
    <scope>NUCLEOTIDE SEQUENCE</scope>
    <source>
        <strain evidence="5">GVMAG-M-3300023184-24</strain>
    </source>
</reference>
<name>A0A6C0I5W8_9ZZZZ</name>
<dbReference type="SUPFAM" id="SSF53448">
    <property type="entry name" value="Nucleotide-diphospho-sugar transferases"/>
    <property type="match status" value="1"/>
</dbReference>
<keyword evidence="3" id="KW-0808">Transferase</keyword>
<dbReference type="InterPro" id="IPR029044">
    <property type="entry name" value="Nucleotide-diphossugar_trans"/>
</dbReference>
<dbReference type="Gene3D" id="3.90.550.10">
    <property type="entry name" value="Spore Coat Polysaccharide Biosynthesis Protein SpsA, Chain A"/>
    <property type="match status" value="1"/>
</dbReference>
<dbReference type="AlphaFoldDB" id="A0A6C0I5W8"/>
<dbReference type="PANTHER" id="PTHR43685">
    <property type="entry name" value="GLYCOSYLTRANSFERASE"/>
    <property type="match status" value="1"/>
</dbReference>
<dbReference type="InterPro" id="IPR050834">
    <property type="entry name" value="Glycosyltransf_2"/>
</dbReference>
<dbReference type="InterPro" id="IPR001173">
    <property type="entry name" value="Glyco_trans_2-like"/>
</dbReference>
<evidence type="ECO:0000313" key="5">
    <source>
        <dbReference type="EMBL" id="QHT88189.1"/>
    </source>
</evidence>
<organism evidence="5">
    <name type="scientific">viral metagenome</name>
    <dbReference type="NCBI Taxonomy" id="1070528"/>
    <lineage>
        <taxon>unclassified sequences</taxon>
        <taxon>metagenomes</taxon>
        <taxon>organismal metagenomes</taxon>
    </lineage>
</organism>
<protein>
    <recommendedName>
        <fullName evidence="4">Glycosyltransferase 2-like domain-containing protein</fullName>
    </recommendedName>
</protein>
<sequence>MISILLPVYNGVEYIDESVLSVLNQTYKDWELLIGVNGHLPNSEVYKKAFEYIKKDVLGRIKVFDLHKFKGKVDTLHELLKYTTYDWIALIDVDDIWLKNKLLKQSSFMNDYDVIGTHAHYIGDNNGIPHIPLYDISKMNFVNANPIINSSVLLKKQLCYWDKSYEGVEDYELWLRLRKEKKTFYNLPDILVRHRIHNNSQFNTKNHDNKINKLKLMYR</sequence>
<evidence type="ECO:0000256" key="1">
    <source>
        <dbReference type="ARBA" id="ARBA00006739"/>
    </source>
</evidence>
<evidence type="ECO:0000256" key="2">
    <source>
        <dbReference type="ARBA" id="ARBA00022676"/>
    </source>
</evidence>
<evidence type="ECO:0000256" key="3">
    <source>
        <dbReference type="ARBA" id="ARBA00022679"/>
    </source>
</evidence>
<comment type="similarity">
    <text evidence="1">Belongs to the glycosyltransferase 2 family.</text>
</comment>
<dbReference type="EMBL" id="MN740110">
    <property type="protein sequence ID" value="QHT88189.1"/>
    <property type="molecule type" value="Genomic_DNA"/>
</dbReference>
<dbReference type="PANTHER" id="PTHR43685:SF5">
    <property type="entry name" value="GLYCOSYLTRANSFERASE EPSE-RELATED"/>
    <property type="match status" value="1"/>
</dbReference>
<keyword evidence="2" id="KW-0328">Glycosyltransferase</keyword>